<keyword evidence="2" id="KW-1185">Reference proteome</keyword>
<evidence type="ECO:0000313" key="1">
    <source>
        <dbReference type="EMBL" id="KAJ7753054.1"/>
    </source>
</evidence>
<sequence>MWVPLPDATSGGHSTATQAVHPERHEYLKKGAAGHVGCVLYSCCLRMDNSRVALGDTQERVQGLNLIDVVEDTAGRELDALKGEASKTCEDLRRSDHFEGELQAEFYVNEVNGAEPSRSAKKTRGEGYERTAEGAGKRGTWWEEREMISERAEDSQYLFVLQDPGNVACFNIAGCGCQHTPDSRTAGSIPTWSDNIVSDPGNPVTSCFHFGKVAAVAIKPMLDGHLGTPGTPSTISRPT</sequence>
<dbReference type="AlphaFoldDB" id="A0AAD7J0A8"/>
<dbReference type="Proteomes" id="UP001215280">
    <property type="component" value="Unassembled WGS sequence"/>
</dbReference>
<proteinExistence type="predicted"/>
<organism evidence="1 2">
    <name type="scientific">Mycena maculata</name>
    <dbReference type="NCBI Taxonomy" id="230809"/>
    <lineage>
        <taxon>Eukaryota</taxon>
        <taxon>Fungi</taxon>
        <taxon>Dikarya</taxon>
        <taxon>Basidiomycota</taxon>
        <taxon>Agaricomycotina</taxon>
        <taxon>Agaricomycetes</taxon>
        <taxon>Agaricomycetidae</taxon>
        <taxon>Agaricales</taxon>
        <taxon>Marasmiineae</taxon>
        <taxon>Mycenaceae</taxon>
        <taxon>Mycena</taxon>
    </lineage>
</organism>
<protein>
    <submittedName>
        <fullName evidence="1">Uncharacterized protein</fullName>
    </submittedName>
</protein>
<comment type="caution">
    <text evidence="1">The sequence shown here is derived from an EMBL/GenBank/DDBJ whole genome shotgun (WGS) entry which is preliminary data.</text>
</comment>
<gene>
    <name evidence="1" type="ORF">DFH07DRAFT_774191</name>
</gene>
<accession>A0AAD7J0A8</accession>
<evidence type="ECO:0000313" key="2">
    <source>
        <dbReference type="Proteomes" id="UP001215280"/>
    </source>
</evidence>
<name>A0AAD7J0A8_9AGAR</name>
<dbReference type="EMBL" id="JARJLG010000072">
    <property type="protein sequence ID" value="KAJ7753054.1"/>
    <property type="molecule type" value="Genomic_DNA"/>
</dbReference>
<reference evidence="1" key="1">
    <citation type="submission" date="2023-03" db="EMBL/GenBank/DDBJ databases">
        <title>Massive genome expansion in bonnet fungi (Mycena s.s.) driven by repeated elements and novel gene families across ecological guilds.</title>
        <authorList>
            <consortium name="Lawrence Berkeley National Laboratory"/>
            <person name="Harder C.B."/>
            <person name="Miyauchi S."/>
            <person name="Viragh M."/>
            <person name="Kuo A."/>
            <person name="Thoen E."/>
            <person name="Andreopoulos B."/>
            <person name="Lu D."/>
            <person name="Skrede I."/>
            <person name="Drula E."/>
            <person name="Henrissat B."/>
            <person name="Morin E."/>
            <person name="Kohler A."/>
            <person name="Barry K."/>
            <person name="LaButti K."/>
            <person name="Morin E."/>
            <person name="Salamov A."/>
            <person name="Lipzen A."/>
            <person name="Mereny Z."/>
            <person name="Hegedus B."/>
            <person name="Baldrian P."/>
            <person name="Stursova M."/>
            <person name="Weitz H."/>
            <person name="Taylor A."/>
            <person name="Grigoriev I.V."/>
            <person name="Nagy L.G."/>
            <person name="Martin F."/>
            <person name="Kauserud H."/>
        </authorList>
    </citation>
    <scope>NUCLEOTIDE SEQUENCE</scope>
    <source>
        <strain evidence="1">CBHHK188m</strain>
    </source>
</reference>